<dbReference type="Gene3D" id="2.60.40.1120">
    <property type="entry name" value="Carboxypeptidase-like, regulatory domain"/>
    <property type="match status" value="1"/>
</dbReference>
<keyword evidence="6 8" id="KW-0472">Membrane</keyword>
<organism evidence="10 13">
    <name type="scientific">Phytophthora infestans</name>
    <name type="common">Potato late blight agent</name>
    <name type="synonym">Botrytis infestans</name>
    <dbReference type="NCBI Taxonomy" id="4787"/>
    <lineage>
        <taxon>Eukaryota</taxon>
        <taxon>Sar</taxon>
        <taxon>Stramenopiles</taxon>
        <taxon>Oomycota</taxon>
        <taxon>Peronosporomycetes</taxon>
        <taxon>Peronosporales</taxon>
        <taxon>Peronosporaceae</taxon>
        <taxon>Phytophthora</taxon>
    </lineage>
</organism>
<protein>
    <recommendedName>
        <fullName evidence="9">ER membrane protein complex subunit 7 beta-sandwich domain-containing protein</fullName>
    </recommendedName>
</protein>
<dbReference type="GO" id="GO:0072546">
    <property type="term" value="C:EMC complex"/>
    <property type="evidence" value="ECO:0007669"/>
    <property type="project" value="TreeGrafter"/>
</dbReference>
<dbReference type="Proteomes" id="UP000704712">
    <property type="component" value="Unassembled WGS sequence"/>
</dbReference>
<feature type="region of interest" description="Disordered" evidence="7">
    <location>
        <begin position="190"/>
        <end position="226"/>
    </location>
</feature>
<reference evidence="10" key="1">
    <citation type="submission" date="2020-04" db="EMBL/GenBank/DDBJ databases">
        <title>Hybrid Assembly of Korean Phytophthora infestans isolates.</title>
        <authorList>
            <person name="Prokchorchik M."/>
            <person name="Lee Y."/>
            <person name="Seo J."/>
            <person name="Cho J.-H."/>
            <person name="Park Y.-E."/>
            <person name="Jang D.-C."/>
            <person name="Im J.-S."/>
            <person name="Choi J.-G."/>
            <person name="Park H.-J."/>
            <person name="Lee G.-B."/>
            <person name="Lee Y.-G."/>
            <person name="Hong S.-Y."/>
            <person name="Cho K."/>
            <person name="Sohn K.H."/>
        </authorList>
    </citation>
    <scope>NUCLEOTIDE SEQUENCE</scope>
    <source>
        <strain evidence="10">KR_1_A1</strain>
        <strain evidence="11">KR_2_A2</strain>
    </source>
</reference>
<dbReference type="SUPFAM" id="SSF49452">
    <property type="entry name" value="Starch-binding domain-like"/>
    <property type="match status" value="1"/>
</dbReference>
<evidence type="ECO:0000256" key="8">
    <source>
        <dbReference type="SAM" id="Phobius"/>
    </source>
</evidence>
<comment type="similarity">
    <text evidence="2">Belongs to the EMC7 family.</text>
</comment>
<feature type="domain" description="ER membrane protein complex subunit 7 beta-sandwich" evidence="9">
    <location>
        <begin position="65"/>
        <end position="169"/>
    </location>
</feature>
<dbReference type="GO" id="GO:0030246">
    <property type="term" value="F:carbohydrate binding"/>
    <property type="evidence" value="ECO:0007669"/>
    <property type="project" value="InterPro"/>
</dbReference>
<keyword evidence="4" id="KW-0732">Signal</keyword>
<name>A0A833S7S6_PHYIN</name>
<evidence type="ECO:0000313" key="10">
    <source>
        <dbReference type="EMBL" id="KAF4030152.1"/>
    </source>
</evidence>
<evidence type="ECO:0000256" key="1">
    <source>
        <dbReference type="ARBA" id="ARBA00004167"/>
    </source>
</evidence>
<comment type="subcellular location">
    <subcellularLocation>
        <location evidence="1">Membrane</location>
        <topology evidence="1">Single-pass membrane protein</topology>
    </subcellularLocation>
</comment>
<dbReference type="AlphaFoldDB" id="A0A833S7S6"/>
<evidence type="ECO:0000259" key="9">
    <source>
        <dbReference type="Pfam" id="PF09430"/>
    </source>
</evidence>
<dbReference type="InterPro" id="IPR039163">
    <property type="entry name" value="EMC7"/>
</dbReference>
<evidence type="ECO:0000256" key="6">
    <source>
        <dbReference type="ARBA" id="ARBA00023136"/>
    </source>
</evidence>
<dbReference type="Proteomes" id="UP000602510">
    <property type="component" value="Unassembled WGS sequence"/>
</dbReference>
<feature type="transmembrane region" description="Helical" evidence="8">
    <location>
        <begin position="159"/>
        <end position="181"/>
    </location>
</feature>
<dbReference type="InterPro" id="IPR019008">
    <property type="entry name" value="Beta_sandwich_EMC7"/>
</dbReference>
<evidence type="ECO:0000256" key="2">
    <source>
        <dbReference type="ARBA" id="ARBA00008880"/>
    </source>
</evidence>
<comment type="caution">
    <text evidence="10">The sequence shown here is derived from an EMBL/GenBank/DDBJ whole genome shotgun (WGS) entry which is preliminary data.</text>
</comment>
<keyword evidence="5 8" id="KW-1133">Transmembrane helix</keyword>
<sequence length="226" mass="24933">MVTRWSTASIDEFVCATPQLLLPLSLELQETMMLWALVALLLAASTQAFEISGTVYPQGSVTEKVEPLKVHLNGGEQTTFVRADGTFVFRDLEPGRYVVDIPSTQFLFSQYKVDVAADGLIRALEYKYPGAPKMRASYPLIAEPVKQLDYFEQREKFNLLGLIMNPSFLTIVVPIGLLYILPKLSEGMDPEEMKKAQEEMGATDPSSLLAGMLGGGQTNAEDSDDD</sequence>
<keyword evidence="3 8" id="KW-0812">Transmembrane</keyword>
<evidence type="ECO:0000256" key="7">
    <source>
        <dbReference type="SAM" id="MobiDB-lite"/>
    </source>
</evidence>
<evidence type="ECO:0000256" key="5">
    <source>
        <dbReference type="ARBA" id="ARBA00022989"/>
    </source>
</evidence>
<proteinExistence type="inferred from homology"/>
<evidence type="ECO:0000313" key="11">
    <source>
        <dbReference type="EMBL" id="KAF4147477.1"/>
    </source>
</evidence>
<accession>A0A833S7S6</accession>
<dbReference type="PANTHER" id="PTHR13605:SF4">
    <property type="entry name" value="ER MEMBRANE PROTEIN COMPLEX SUBUNIT 7"/>
    <property type="match status" value="1"/>
</dbReference>
<evidence type="ECO:0000256" key="3">
    <source>
        <dbReference type="ARBA" id="ARBA00022692"/>
    </source>
</evidence>
<evidence type="ECO:0000313" key="12">
    <source>
        <dbReference type="EMBL" id="KAF4147488.1"/>
    </source>
</evidence>
<keyword evidence="13" id="KW-1185">Reference proteome</keyword>
<dbReference type="Pfam" id="PF09430">
    <property type="entry name" value="EMC7_beta-sandw"/>
    <property type="match status" value="1"/>
</dbReference>
<dbReference type="EMBL" id="JAACNO010000465">
    <property type="protein sequence ID" value="KAF4147477.1"/>
    <property type="molecule type" value="Genomic_DNA"/>
</dbReference>
<gene>
    <name evidence="10" type="ORF">GN244_ATG18022</name>
    <name evidence="11" type="ORF">GN958_ATG03349</name>
    <name evidence="12" type="ORF">GN958_ATG03360</name>
</gene>
<dbReference type="PANTHER" id="PTHR13605">
    <property type="entry name" value="ER MEMBRANE PROTEIN COMPLEX SUBUNIT 7"/>
    <property type="match status" value="1"/>
</dbReference>
<dbReference type="EMBL" id="WSZM01000706">
    <property type="protein sequence ID" value="KAF4030152.1"/>
    <property type="molecule type" value="Genomic_DNA"/>
</dbReference>
<dbReference type="InterPro" id="IPR013784">
    <property type="entry name" value="Carb-bd-like_fold"/>
</dbReference>
<evidence type="ECO:0000313" key="13">
    <source>
        <dbReference type="Proteomes" id="UP000602510"/>
    </source>
</evidence>
<evidence type="ECO:0000256" key="4">
    <source>
        <dbReference type="ARBA" id="ARBA00022729"/>
    </source>
</evidence>
<dbReference type="EMBL" id="JAACNO010000465">
    <property type="protein sequence ID" value="KAF4147488.1"/>
    <property type="molecule type" value="Genomic_DNA"/>
</dbReference>